<sequence>MPMEPNEVADKGKRGVSMIPFPRIKGDVSVAPIPWVKLE</sequence>
<dbReference type="Proteomes" id="UP000324222">
    <property type="component" value="Unassembled WGS sequence"/>
</dbReference>
<reference evidence="1 2" key="1">
    <citation type="submission" date="2019-05" db="EMBL/GenBank/DDBJ databases">
        <title>Another draft genome of Portunus trituberculatus and its Hox gene families provides insights of decapod evolution.</title>
        <authorList>
            <person name="Jeong J.-H."/>
            <person name="Song I."/>
            <person name="Kim S."/>
            <person name="Choi T."/>
            <person name="Kim D."/>
            <person name="Ryu S."/>
            <person name="Kim W."/>
        </authorList>
    </citation>
    <scope>NUCLEOTIDE SEQUENCE [LARGE SCALE GENOMIC DNA]</scope>
    <source>
        <tissue evidence="1">Muscle</tissue>
    </source>
</reference>
<evidence type="ECO:0000313" key="1">
    <source>
        <dbReference type="EMBL" id="MPD00222.1"/>
    </source>
</evidence>
<accession>A0A5B7JQG2</accession>
<gene>
    <name evidence="1" type="ORF">E2C01_095682</name>
</gene>
<dbReference type="EMBL" id="VSRR010121982">
    <property type="protein sequence ID" value="MPD00222.1"/>
    <property type="molecule type" value="Genomic_DNA"/>
</dbReference>
<keyword evidence="2" id="KW-1185">Reference proteome</keyword>
<dbReference type="AlphaFoldDB" id="A0A5B7JQG2"/>
<name>A0A5B7JQG2_PORTR</name>
<organism evidence="1 2">
    <name type="scientific">Portunus trituberculatus</name>
    <name type="common">Swimming crab</name>
    <name type="synonym">Neptunus trituberculatus</name>
    <dbReference type="NCBI Taxonomy" id="210409"/>
    <lineage>
        <taxon>Eukaryota</taxon>
        <taxon>Metazoa</taxon>
        <taxon>Ecdysozoa</taxon>
        <taxon>Arthropoda</taxon>
        <taxon>Crustacea</taxon>
        <taxon>Multicrustacea</taxon>
        <taxon>Malacostraca</taxon>
        <taxon>Eumalacostraca</taxon>
        <taxon>Eucarida</taxon>
        <taxon>Decapoda</taxon>
        <taxon>Pleocyemata</taxon>
        <taxon>Brachyura</taxon>
        <taxon>Eubrachyura</taxon>
        <taxon>Portunoidea</taxon>
        <taxon>Portunidae</taxon>
        <taxon>Portuninae</taxon>
        <taxon>Portunus</taxon>
    </lineage>
</organism>
<proteinExistence type="predicted"/>
<protein>
    <submittedName>
        <fullName evidence="1">Uncharacterized protein</fullName>
    </submittedName>
</protein>
<comment type="caution">
    <text evidence="1">The sequence shown here is derived from an EMBL/GenBank/DDBJ whole genome shotgun (WGS) entry which is preliminary data.</text>
</comment>
<evidence type="ECO:0000313" key="2">
    <source>
        <dbReference type="Proteomes" id="UP000324222"/>
    </source>
</evidence>